<name>W7RXE2_LYSSH</name>
<evidence type="ECO:0000313" key="1">
    <source>
        <dbReference type="EMBL" id="EWH31920.1"/>
    </source>
</evidence>
<dbReference type="AlphaFoldDB" id="W7RXE2"/>
<protein>
    <submittedName>
        <fullName evidence="1">Uncharacterized protein</fullName>
    </submittedName>
</protein>
<proteinExistence type="predicted"/>
<evidence type="ECO:0000313" key="2">
    <source>
        <dbReference type="Proteomes" id="UP000023555"/>
    </source>
</evidence>
<accession>W7RXE2</accession>
<comment type="caution">
    <text evidence="1">The sequence shown here is derived from an EMBL/GenBank/DDBJ whole genome shotgun (WGS) entry which is preliminary data.</text>
</comment>
<dbReference type="EMBL" id="AYKQ01000013">
    <property type="protein sequence ID" value="EWH31920.1"/>
    <property type="molecule type" value="Genomic_DNA"/>
</dbReference>
<gene>
    <name evidence="1" type="ORF">P799_17585</name>
</gene>
<organism evidence="1 2">
    <name type="scientific">Lysinibacillus sphaericus CBAM5</name>
    <dbReference type="NCBI Taxonomy" id="1400869"/>
    <lineage>
        <taxon>Bacteria</taxon>
        <taxon>Bacillati</taxon>
        <taxon>Bacillota</taxon>
        <taxon>Bacilli</taxon>
        <taxon>Bacillales</taxon>
        <taxon>Bacillaceae</taxon>
        <taxon>Lysinibacillus</taxon>
    </lineage>
</organism>
<sequence length="36" mass="4103">MTVSYKKGAVFLWHKSAKVHVIFEIVHSQSIFTLLG</sequence>
<dbReference type="Proteomes" id="UP000023555">
    <property type="component" value="Unassembled WGS sequence"/>
</dbReference>
<reference evidence="1 2" key="1">
    <citation type="journal article" date="2015" name="Stand. Genomic Sci.">
        <title>Genome sequence and description of the mosquitocidal and heavy metal tolerant strain Lysinibacillus sphaericus CBAM5.</title>
        <authorList>
            <person name="Pena-Montenegro T.D."/>
            <person name="Lozano L."/>
            <person name="Dussan J."/>
        </authorList>
    </citation>
    <scope>NUCLEOTIDE SEQUENCE [LARGE SCALE GENOMIC DNA]</scope>
    <source>
        <strain evidence="1">CBAM5</strain>
    </source>
</reference>
<dbReference type="HOGENOM" id="CLU_3356938_0_0_9"/>